<feature type="transmembrane region" description="Helical" evidence="4">
    <location>
        <begin position="118"/>
        <end position="137"/>
    </location>
</feature>
<dbReference type="HOGENOM" id="CLU_077931_4_0_3"/>
<dbReference type="AlphaFoldDB" id="B7K1U2"/>
<dbReference type="GO" id="GO:0015225">
    <property type="term" value="F:biotin transmembrane transporter activity"/>
    <property type="evidence" value="ECO:0007669"/>
    <property type="project" value="UniProtKB-UniRule"/>
</dbReference>
<gene>
    <name evidence="5" type="ordered locus">PCC8801_0143</name>
</gene>
<protein>
    <recommendedName>
        <fullName evidence="2">Biotin transporter</fullName>
    </recommendedName>
</protein>
<dbReference type="EMBL" id="CP001287">
    <property type="protein sequence ID" value="ACK64249.1"/>
    <property type="molecule type" value="Genomic_DNA"/>
</dbReference>
<dbReference type="STRING" id="41431.PCC8801_0143"/>
<dbReference type="OrthoDB" id="9803495at2"/>
<dbReference type="eggNOG" id="COG1268">
    <property type="taxonomic scope" value="Bacteria"/>
</dbReference>
<dbReference type="PANTHER" id="PTHR34295:SF1">
    <property type="entry name" value="BIOTIN TRANSPORTER BIOY"/>
    <property type="match status" value="1"/>
</dbReference>
<keyword evidence="2" id="KW-1003">Cell membrane</keyword>
<dbReference type="PIRSF" id="PIRSF016661">
    <property type="entry name" value="BioY"/>
    <property type="match status" value="1"/>
</dbReference>
<dbReference type="InterPro" id="IPR003784">
    <property type="entry name" value="BioY"/>
</dbReference>
<evidence type="ECO:0000256" key="3">
    <source>
        <dbReference type="SAM" id="MobiDB-lite"/>
    </source>
</evidence>
<feature type="transmembrane region" description="Helical" evidence="4">
    <location>
        <begin position="29"/>
        <end position="49"/>
    </location>
</feature>
<keyword evidence="4" id="KW-0812">Transmembrane</keyword>
<sequence>MNIKRDRNKSKFLVSPDQSGSKVSATNEFLWAIIGFLLTVFSTFVQAFVTNPPWNWEQQGVNSVPLGVTFQVGAVLLTGCMGGKNAGALAQLAYVFLGLFGLPIFAQGGGLDYWQEPSFGYILGFIPGAWLCGVMAFKRRAKLESLALSALSGLGVIHLCGLVYLIGLSYLSPTTVSMNSLPHLIMNYSVSSLPGQFVIICVVAVVSFILRQILFY</sequence>
<dbReference type="Gene3D" id="1.10.1760.20">
    <property type="match status" value="1"/>
</dbReference>
<evidence type="ECO:0000256" key="4">
    <source>
        <dbReference type="SAM" id="Phobius"/>
    </source>
</evidence>
<evidence type="ECO:0000256" key="1">
    <source>
        <dbReference type="ARBA" id="ARBA00010692"/>
    </source>
</evidence>
<feature type="transmembrane region" description="Helical" evidence="4">
    <location>
        <begin position="191"/>
        <end position="210"/>
    </location>
</feature>
<dbReference type="GO" id="GO:0005886">
    <property type="term" value="C:plasma membrane"/>
    <property type="evidence" value="ECO:0007669"/>
    <property type="project" value="UniProtKB-SubCell"/>
</dbReference>
<keyword evidence="2 4" id="KW-0472">Membrane</keyword>
<keyword evidence="4" id="KW-1133">Transmembrane helix</keyword>
<dbReference type="RefSeq" id="WP_012593526.1">
    <property type="nucleotide sequence ID" value="NC_011726.1"/>
</dbReference>
<accession>B7K1U2</accession>
<name>B7K1U2_RIPO1</name>
<organism evidence="5 6">
    <name type="scientific">Rippkaea orientalis (strain PCC 8801 / RF-1)</name>
    <name type="common">Cyanothece sp. (strain PCC 8801)</name>
    <dbReference type="NCBI Taxonomy" id="41431"/>
    <lineage>
        <taxon>Bacteria</taxon>
        <taxon>Bacillati</taxon>
        <taxon>Cyanobacteriota</taxon>
        <taxon>Cyanophyceae</taxon>
        <taxon>Oscillatoriophycideae</taxon>
        <taxon>Chroococcales</taxon>
        <taxon>Aphanothecaceae</taxon>
        <taxon>Rippkaea</taxon>
        <taxon>Rippkaea orientalis</taxon>
    </lineage>
</organism>
<evidence type="ECO:0000256" key="2">
    <source>
        <dbReference type="PIRNR" id="PIRNR016661"/>
    </source>
</evidence>
<feature type="transmembrane region" description="Helical" evidence="4">
    <location>
        <begin position="146"/>
        <end position="171"/>
    </location>
</feature>
<proteinExistence type="inferred from homology"/>
<comment type="similarity">
    <text evidence="1 2">Belongs to the BioY family.</text>
</comment>
<comment type="subcellular location">
    <subcellularLocation>
        <location evidence="2">Cell membrane</location>
        <topology evidence="2">Multi-pass membrane protein</topology>
    </subcellularLocation>
</comment>
<feature type="compositionally biased region" description="Basic residues" evidence="3">
    <location>
        <begin position="1"/>
        <end position="10"/>
    </location>
</feature>
<feature type="transmembrane region" description="Helical" evidence="4">
    <location>
        <begin position="88"/>
        <end position="106"/>
    </location>
</feature>
<dbReference type="PANTHER" id="PTHR34295">
    <property type="entry name" value="BIOTIN TRANSPORTER BIOY"/>
    <property type="match status" value="1"/>
</dbReference>
<evidence type="ECO:0000313" key="5">
    <source>
        <dbReference type="EMBL" id="ACK64249.1"/>
    </source>
</evidence>
<feature type="region of interest" description="Disordered" evidence="3">
    <location>
        <begin position="1"/>
        <end position="21"/>
    </location>
</feature>
<keyword evidence="6" id="KW-1185">Reference proteome</keyword>
<evidence type="ECO:0000313" key="6">
    <source>
        <dbReference type="Proteomes" id="UP000008204"/>
    </source>
</evidence>
<feature type="transmembrane region" description="Helical" evidence="4">
    <location>
        <begin position="61"/>
        <end position="81"/>
    </location>
</feature>
<dbReference type="Proteomes" id="UP000008204">
    <property type="component" value="Chromosome"/>
</dbReference>
<reference evidence="6" key="1">
    <citation type="journal article" date="2011" name="MBio">
        <title>Novel metabolic attributes of the genus Cyanothece, comprising a group of unicellular nitrogen-fixing Cyanobacteria.</title>
        <authorList>
            <person name="Bandyopadhyay A."/>
            <person name="Elvitigala T."/>
            <person name="Welsh E."/>
            <person name="Stockel J."/>
            <person name="Liberton M."/>
            <person name="Min H."/>
            <person name="Sherman L.A."/>
            <person name="Pakrasi H.B."/>
        </authorList>
    </citation>
    <scope>NUCLEOTIDE SEQUENCE [LARGE SCALE GENOMIC DNA]</scope>
    <source>
        <strain evidence="6">PCC 8801</strain>
    </source>
</reference>
<dbReference type="KEGG" id="cyp:PCC8801_0143"/>
<dbReference type="Pfam" id="PF02632">
    <property type="entry name" value="BioY"/>
    <property type="match status" value="1"/>
</dbReference>
<keyword evidence="2" id="KW-0813">Transport</keyword>